<dbReference type="InterPro" id="IPR038765">
    <property type="entry name" value="Papain-like_cys_pep_sf"/>
</dbReference>
<name>A0A412GAH3_9BACT</name>
<evidence type="ECO:0000313" key="1">
    <source>
        <dbReference type="EMBL" id="RGR91859.1"/>
    </source>
</evidence>
<dbReference type="SUPFAM" id="SSF54001">
    <property type="entry name" value="Cysteine proteinases"/>
    <property type="match status" value="1"/>
</dbReference>
<evidence type="ECO:0008006" key="3">
    <source>
        <dbReference type="Google" id="ProtNLM"/>
    </source>
</evidence>
<dbReference type="Pfam" id="PF05708">
    <property type="entry name" value="Peptidase_C92"/>
    <property type="match status" value="1"/>
</dbReference>
<dbReference type="Proteomes" id="UP000285864">
    <property type="component" value="Unassembled WGS sequence"/>
</dbReference>
<dbReference type="RefSeq" id="WP_118485216.1">
    <property type="nucleotide sequence ID" value="NZ_QRUU01000082.1"/>
</dbReference>
<dbReference type="EMBL" id="QRUU01000082">
    <property type="protein sequence ID" value="RGR91859.1"/>
    <property type="molecule type" value="Genomic_DNA"/>
</dbReference>
<dbReference type="AlphaFoldDB" id="A0A412GAH3"/>
<keyword evidence="2" id="KW-1185">Reference proteome</keyword>
<dbReference type="InterPro" id="IPR024453">
    <property type="entry name" value="Peptidase_C92"/>
</dbReference>
<proteinExistence type="predicted"/>
<protein>
    <recommendedName>
        <fullName evidence="3">YiiX family permuted papain-like enzyme</fullName>
    </recommendedName>
</protein>
<organism evidence="1 2">
    <name type="scientific">Phocaeicola coprocola</name>
    <dbReference type="NCBI Taxonomy" id="310298"/>
    <lineage>
        <taxon>Bacteria</taxon>
        <taxon>Pseudomonadati</taxon>
        <taxon>Bacteroidota</taxon>
        <taxon>Bacteroidia</taxon>
        <taxon>Bacteroidales</taxon>
        <taxon>Bacteroidaceae</taxon>
        <taxon>Phocaeicola</taxon>
    </lineage>
</organism>
<sequence length="206" mass="22830">MKELLHILPALLALCLCVSCKDTKAKSKRIVPVGILADGDLVFRRGTGLLSHVVTSASKDGVYSHVGILKQIDNEWFVIHAVPDEPDFEGDTDRVKTDPLSLFFAEDRAVRGAIARIMDDSIAASRAAHTAWEIARKGTLFDHDYNLADTSQMYCTELVEFAYRKADICLSEGRRTQINVPAMGGTYLMPDDIAANKRLKILYSFP</sequence>
<accession>A0A412GAH3</accession>
<comment type="caution">
    <text evidence="1">The sequence shown here is derived from an EMBL/GenBank/DDBJ whole genome shotgun (WGS) entry which is preliminary data.</text>
</comment>
<evidence type="ECO:0000313" key="2">
    <source>
        <dbReference type="Proteomes" id="UP000285864"/>
    </source>
</evidence>
<reference evidence="1 2" key="1">
    <citation type="submission" date="2018-08" db="EMBL/GenBank/DDBJ databases">
        <title>A genome reference for cultivated species of the human gut microbiota.</title>
        <authorList>
            <person name="Zou Y."/>
            <person name="Xue W."/>
            <person name="Luo G."/>
        </authorList>
    </citation>
    <scope>NUCLEOTIDE SEQUENCE [LARGE SCALE GENOMIC DNA]</scope>
    <source>
        <strain evidence="1 2">AF24-2</strain>
    </source>
</reference>
<dbReference type="Gene3D" id="3.90.1720.10">
    <property type="entry name" value="endopeptidase domain like (from Nostoc punctiforme)"/>
    <property type="match status" value="1"/>
</dbReference>
<gene>
    <name evidence="1" type="ORF">DWY20_13345</name>
</gene>